<feature type="coiled-coil region" evidence="1">
    <location>
        <begin position="235"/>
        <end position="262"/>
    </location>
</feature>
<evidence type="ECO:0000256" key="1">
    <source>
        <dbReference type="SAM" id="Coils"/>
    </source>
</evidence>
<feature type="compositionally biased region" description="Basic and acidic residues" evidence="2">
    <location>
        <begin position="151"/>
        <end position="172"/>
    </location>
</feature>
<feature type="region of interest" description="Disordered" evidence="2">
    <location>
        <begin position="518"/>
        <end position="537"/>
    </location>
</feature>
<gene>
    <name evidence="4" type="ORF">G0B27_22945</name>
</gene>
<reference evidence="4" key="2">
    <citation type="submission" date="2018-07" db="EMBL/GenBank/DDBJ databases">
        <authorList>
            <consortium name="NCBI Pathogen Detection Project"/>
        </authorList>
    </citation>
    <scope>NUCLEOTIDE SEQUENCE</scope>
    <source>
        <strain evidence="4">232-84</strain>
    </source>
</reference>
<dbReference type="AlphaFoldDB" id="A0A702EDY4"/>
<dbReference type="EMBL" id="DAAMGM010000033">
    <property type="protein sequence ID" value="HAC6576985.1"/>
    <property type="molecule type" value="Genomic_DNA"/>
</dbReference>
<comment type="caution">
    <text evidence="4">The sequence shown here is derived from an EMBL/GenBank/DDBJ whole genome shotgun (WGS) entry which is preliminary data.</text>
</comment>
<evidence type="ECO:0000256" key="2">
    <source>
        <dbReference type="SAM" id="MobiDB-lite"/>
    </source>
</evidence>
<dbReference type="Pfam" id="PF15635">
    <property type="entry name" value="Tox-GHH2"/>
    <property type="match status" value="1"/>
</dbReference>
<feature type="region of interest" description="Disordered" evidence="2">
    <location>
        <begin position="126"/>
        <end position="178"/>
    </location>
</feature>
<keyword evidence="1" id="KW-0175">Coiled coil</keyword>
<feature type="compositionally biased region" description="Polar residues" evidence="2">
    <location>
        <begin position="127"/>
        <end position="141"/>
    </location>
</feature>
<accession>A0A702EDY4</accession>
<dbReference type="RefSeq" id="WP_079792878.1">
    <property type="nucleotide sequence ID" value="NZ_MXNY01000010.1"/>
</dbReference>
<feature type="compositionally biased region" description="Pro residues" evidence="2">
    <location>
        <begin position="29"/>
        <end position="38"/>
    </location>
</feature>
<feature type="domain" description="Tox-GHH2" evidence="3">
    <location>
        <begin position="415"/>
        <end position="508"/>
    </location>
</feature>
<evidence type="ECO:0000259" key="3">
    <source>
        <dbReference type="Pfam" id="PF15635"/>
    </source>
</evidence>
<dbReference type="Pfam" id="PF13665">
    <property type="entry name" value="Tox-PAAR-like"/>
    <property type="match status" value="1"/>
</dbReference>
<dbReference type="InterPro" id="IPR028917">
    <property type="entry name" value="Tox-GHH2_domain"/>
</dbReference>
<name>A0A702EDY4_SALER</name>
<feature type="region of interest" description="Disordered" evidence="2">
    <location>
        <begin position="1"/>
        <end position="38"/>
    </location>
</feature>
<organism evidence="4">
    <name type="scientific">Salmonella enterica</name>
    <name type="common">Salmonella choleraesuis</name>
    <dbReference type="NCBI Taxonomy" id="28901"/>
    <lineage>
        <taxon>Bacteria</taxon>
        <taxon>Pseudomonadati</taxon>
        <taxon>Pseudomonadota</taxon>
        <taxon>Gammaproteobacteria</taxon>
        <taxon>Enterobacterales</taxon>
        <taxon>Enterobacteriaceae</taxon>
        <taxon>Salmonella</taxon>
    </lineage>
</organism>
<protein>
    <submittedName>
        <fullName evidence="4">DUF4150 domain-containing protein</fullName>
    </submittedName>
</protein>
<proteinExistence type="predicted"/>
<reference evidence="4" key="1">
    <citation type="journal article" date="2018" name="Genome Biol.">
        <title>SKESA: strategic k-mer extension for scrupulous assemblies.</title>
        <authorList>
            <person name="Souvorov A."/>
            <person name="Agarwala R."/>
            <person name="Lipman D.J."/>
        </authorList>
    </citation>
    <scope>NUCLEOTIDE SEQUENCE</scope>
    <source>
        <strain evidence="4">232-84</strain>
    </source>
</reference>
<sequence length="537" mass="59323">METNVYINGREASSKASDRKSAGAFPAPCRSPPPPPTGPIVVPYSNTAYARDLQNGTATVFICKSMVAQKDRSYFSTSEGNVPATPGFQKGVASHVIKGKAYFKSWSPNVKFEGLEVPRHEDLMTHNHGSTANTPPNTYVDTKTKTGPCGEEVKEVEKHCRPEHQKDDDKSRKASRTKLNKIISKEKLQKLEEKAKIIKAKLGYKRNKQNDWIEDHCEGLMLRPWSEKQINQNVDKDLAGELKNLTSDLDKLTKELVSEIDSYFAGLLQQAQDKATQVLIDKLEKKIAIKVASQGAKLACKGAIAAVPVAGWIISGAWTAYDAYDIYDSYDELKKLKELYESAREIIIDNKKAMQALSELTGEISKKTPLQLIASGMDIFARLNSCTRARRCLMVRYGDTKGYRKSFEGEGCCPGQTGHHLIPEAMAESGCLGYKHDEAPVICVEGVNQRQGSHKTVHDRLHQQVLKKGVGTPISYAEAQRMAIISFKEAFPESGCDVKCLQAQLDAFYSKCKGNMTAKSGTTGSKEDPMGDDNDDE</sequence>
<evidence type="ECO:0000313" key="4">
    <source>
        <dbReference type="EMBL" id="HAC6576985.1"/>
    </source>
</evidence>
<feature type="compositionally biased region" description="Basic and acidic residues" evidence="2">
    <location>
        <begin position="12"/>
        <end position="21"/>
    </location>
</feature>